<dbReference type="AlphaFoldDB" id="A0AAV7DRG9"/>
<dbReference type="Pfam" id="PF20711">
    <property type="entry name" value="DUF6825"/>
    <property type="match status" value="1"/>
</dbReference>
<evidence type="ECO:0000313" key="3">
    <source>
        <dbReference type="Proteomes" id="UP000825729"/>
    </source>
</evidence>
<dbReference type="GO" id="GO:0010027">
    <property type="term" value="P:thylakoid membrane organization"/>
    <property type="evidence" value="ECO:0007669"/>
    <property type="project" value="InterPro"/>
</dbReference>
<organism evidence="2 3">
    <name type="scientific">Aristolochia fimbriata</name>
    <name type="common">White veined hardy Dutchman's pipe vine</name>
    <dbReference type="NCBI Taxonomy" id="158543"/>
    <lineage>
        <taxon>Eukaryota</taxon>
        <taxon>Viridiplantae</taxon>
        <taxon>Streptophyta</taxon>
        <taxon>Embryophyta</taxon>
        <taxon>Tracheophyta</taxon>
        <taxon>Spermatophyta</taxon>
        <taxon>Magnoliopsida</taxon>
        <taxon>Magnoliidae</taxon>
        <taxon>Piperales</taxon>
        <taxon>Aristolochiaceae</taxon>
        <taxon>Aristolochia</taxon>
    </lineage>
</organism>
<dbReference type="PANTHER" id="PTHR35745">
    <property type="entry name" value="BNACNNG14650D PROTEIN"/>
    <property type="match status" value="1"/>
</dbReference>
<dbReference type="PANTHER" id="PTHR35745:SF1">
    <property type="entry name" value="OS04G0513000 PROTEIN"/>
    <property type="match status" value="1"/>
</dbReference>
<evidence type="ECO:0000256" key="1">
    <source>
        <dbReference type="SAM" id="MobiDB-lite"/>
    </source>
</evidence>
<gene>
    <name evidence="2" type="ORF">H6P81_019358</name>
</gene>
<dbReference type="InterPro" id="IPR040003">
    <property type="entry name" value="PG18-like"/>
</dbReference>
<evidence type="ECO:0000313" key="2">
    <source>
        <dbReference type="EMBL" id="KAG9439193.1"/>
    </source>
</evidence>
<name>A0AAV7DRG9_ARIFI</name>
<accession>A0AAV7DRG9</accession>
<protein>
    <submittedName>
        <fullName evidence="2">Uncharacterized protein</fullName>
    </submittedName>
</protein>
<proteinExistence type="predicted"/>
<dbReference type="Proteomes" id="UP000825729">
    <property type="component" value="Unassembled WGS sequence"/>
</dbReference>
<feature type="region of interest" description="Disordered" evidence="1">
    <location>
        <begin position="129"/>
        <end position="166"/>
    </location>
</feature>
<keyword evidence="3" id="KW-1185">Reference proteome</keyword>
<comment type="caution">
    <text evidence="2">The sequence shown here is derived from an EMBL/GenBank/DDBJ whole genome shotgun (WGS) entry which is preliminary data.</text>
</comment>
<sequence>MATSAASGPLPLQLSDISSSSFTTVVPPLSRRCAPFSCHGFCSVGRFPALRVQCSRGPGSGNVDNKSVLDAFFLGKALAEAVTERIESTVGEFFSTLGRIQAEQQKQVQDLQDEVLQRARKAKEKAALQALEENGLVPKPEVTPPANGSPVSSPPSRNGDFFQEML</sequence>
<dbReference type="EMBL" id="JAINDJ010000008">
    <property type="protein sequence ID" value="KAG9439193.1"/>
    <property type="molecule type" value="Genomic_DNA"/>
</dbReference>
<dbReference type="GO" id="GO:0009535">
    <property type="term" value="C:chloroplast thylakoid membrane"/>
    <property type="evidence" value="ECO:0007669"/>
    <property type="project" value="TreeGrafter"/>
</dbReference>
<reference evidence="2 3" key="1">
    <citation type="submission" date="2021-07" db="EMBL/GenBank/DDBJ databases">
        <title>The Aristolochia fimbriata genome: insights into angiosperm evolution, floral development and chemical biosynthesis.</title>
        <authorList>
            <person name="Jiao Y."/>
        </authorList>
    </citation>
    <scope>NUCLEOTIDE SEQUENCE [LARGE SCALE GENOMIC DNA]</scope>
    <source>
        <strain evidence="2">IBCAS-2021</strain>
        <tissue evidence="2">Leaf</tissue>
    </source>
</reference>